<dbReference type="EC" id="3.2.1.-" evidence="4"/>
<evidence type="ECO:0000256" key="1">
    <source>
        <dbReference type="ARBA" id="ARBA00007734"/>
    </source>
</evidence>
<dbReference type="SUPFAM" id="SSF53955">
    <property type="entry name" value="Lysozyme-like"/>
    <property type="match status" value="1"/>
</dbReference>
<dbReference type="STRING" id="1122170.GCA_000701265_01822"/>
<comment type="similarity">
    <text evidence="1">Belongs to the transglycosylase Slt family.</text>
</comment>
<feature type="domain" description="LysM" evidence="3">
    <location>
        <begin position="304"/>
        <end position="347"/>
    </location>
</feature>
<keyword evidence="4" id="KW-0456">Lyase</keyword>
<dbReference type="PANTHER" id="PTHR33734:SF22">
    <property type="entry name" value="MEMBRANE-BOUND LYTIC MUREIN TRANSGLYCOSYLASE D"/>
    <property type="match status" value="1"/>
</dbReference>
<keyword evidence="2" id="KW-0732">Signal</keyword>
<gene>
    <name evidence="4" type="primary">mltD</name>
    <name evidence="4" type="ORF">NCTC11532_01197</name>
</gene>
<feature type="domain" description="LysM" evidence="3">
    <location>
        <begin position="435"/>
        <end position="480"/>
    </location>
</feature>
<proteinExistence type="inferred from homology"/>
<name>A0A378LRL8_9GAMM</name>
<accession>A0A378LRL8</accession>
<evidence type="ECO:0000256" key="2">
    <source>
        <dbReference type="SAM" id="SignalP"/>
    </source>
</evidence>
<dbReference type="GO" id="GO:0016020">
    <property type="term" value="C:membrane"/>
    <property type="evidence" value="ECO:0007669"/>
    <property type="project" value="InterPro"/>
</dbReference>
<dbReference type="SUPFAM" id="SSF54106">
    <property type="entry name" value="LysM domain"/>
    <property type="match status" value="3"/>
</dbReference>
<dbReference type="Gene3D" id="3.10.350.10">
    <property type="entry name" value="LysM domain"/>
    <property type="match status" value="3"/>
</dbReference>
<dbReference type="Gene3D" id="1.10.530.10">
    <property type="match status" value="1"/>
</dbReference>
<dbReference type="PROSITE" id="PS51782">
    <property type="entry name" value="LYSM"/>
    <property type="match status" value="3"/>
</dbReference>
<evidence type="ECO:0000313" key="4">
    <source>
        <dbReference type="EMBL" id="STY29020.1"/>
    </source>
</evidence>
<dbReference type="CDD" id="cd16894">
    <property type="entry name" value="MltD-like"/>
    <property type="match status" value="1"/>
</dbReference>
<feature type="domain" description="LysM" evidence="3">
    <location>
        <begin position="383"/>
        <end position="427"/>
    </location>
</feature>
<evidence type="ECO:0000313" key="5">
    <source>
        <dbReference type="Proteomes" id="UP000255297"/>
    </source>
</evidence>
<dbReference type="InterPro" id="IPR036779">
    <property type="entry name" value="LysM_dom_sf"/>
</dbReference>
<dbReference type="InterPro" id="IPR008258">
    <property type="entry name" value="Transglycosylase_SLT_dom_1"/>
</dbReference>
<dbReference type="RefSeq" id="WP_031567296.1">
    <property type="nucleotide sequence ID" value="NZ_CAAAIS010000008.1"/>
</dbReference>
<dbReference type="InterPro" id="IPR023346">
    <property type="entry name" value="Lysozyme-like_dom_sf"/>
</dbReference>
<dbReference type="Pfam" id="PF01464">
    <property type="entry name" value="SLT"/>
    <property type="match status" value="1"/>
</dbReference>
<keyword evidence="4" id="KW-0378">Hydrolase</keyword>
<dbReference type="EC" id="4.2.2.-" evidence="4"/>
<protein>
    <submittedName>
        <fullName evidence="4">Membrane-bound lytic murein transglycosylase D</fullName>
        <ecNumber evidence="4">3.2.1.-</ecNumber>
        <ecNumber evidence="4">4.2.2.-</ecNumber>
    </submittedName>
</protein>
<dbReference type="AlphaFoldDB" id="A0A378LRL8"/>
<keyword evidence="4" id="KW-0326">Glycosidase</keyword>
<sequence length="481" mass="54776">MKFKSCKINVFLFFLFIYFGITQDALANHSPTVWDVLRGEFALKHETERPEVQEQIRWLVAHPGFLNKACLQSEPYIYHIVREIKQRKLPGELALLPMIESAYNPFAYSGAGAAGLWQLMPRTGTDLGLKQDWWFDARRSISSSTDAALNYLLYLNKFFNGSWILAIAAYDAGAGTIDRAMKASGKRSITFWELFVPKETQTYVPRLLALAEIIKNPDHYQIKMPDIPYLPYFEEVNIGSPIDLSHAAKMAGISYRDLIKLNPGFNRWTTAPDKPIKLLIPAEKVRQFILNLASLPEDKRVSWEKYTVKPGDNLENIAIRYHTTVNLIKQINQLTTQRIEPNQSILIPSTRNTPIVEAKEPKVPTSPNARATHHIPIIGNHRVIHIVQANDTVEKIIKTYGVNIHDIQVWNKLADNQPLQVGQQLVIWKKVKPPVEYIVKKGDSLSVIAQQYQIKVERLIELNPGLKRNDPLFSGQKITVG</sequence>
<dbReference type="PROSITE" id="PS00922">
    <property type="entry name" value="TRANSGLYCOSYLASE"/>
    <property type="match status" value="1"/>
</dbReference>
<evidence type="ECO:0000259" key="3">
    <source>
        <dbReference type="PROSITE" id="PS51782"/>
    </source>
</evidence>
<dbReference type="SMART" id="SM00257">
    <property type="entry name" value="LysM"/>
    <property type="match status" value="3"/>
</dbReference>
<dbReference type="GO" id="GO:0016798">
    <property type="term" value="F:hydrolase activity, acting on glycosyl bonds"/>
    <property type="evidence" value="ECO:0007669"/>
    <property type="project" value="UniProtKB-KW"/>
</dbReference>
<dbReference type="Pfam" id="PF01476">
    <property type="entry name" value="LysM"/>
    <property type="match status" value="3"/>
</dbReference>
<dbReference type="OrthoDB" id="9815002at2"/>
<keyword evidence="5" id="KW-1185">Reference proteome</keyword>
<dbReference type="InterPro" id="IPR000189">
    <property type="entry name" value="Transglyc_AS"/>
</dbReference>
<reference evidence="4 5" key="1">
    <citation type="submission" date="2018-06" db="EMBL/GenBank/DDBJ databases">
        <authorList>
            <consortium name="Pathogen Informatics"/>
            <person name="Doyle S."/>
        </authorList>
    </citation>
    <scope>NUCLEOTIDE SEQUENCE [LARGE SCALE GENOMIC DNA]</scope>
    <source>
        <strain evidence="4 5">NCTC11532</strain>
    </source>
</reference>
<dbReference type="PANTHER" id="PTHR33734">
    <property type="entry name" value="LYSM DOMAIN-CONTAINING GPI-ANCHORED PROTEIN 2"/>
    <property type="match status" value="1"/>
</dbReference>
<dbReference type="EMBL" id="UGPB01000001">
    <property type="protein sequence ID" value="STY29020.1"/>
    <property type="molecule type" value="Genomic_DNA"/>
</dbReference>
<feature type="chain" id="PRO_5016797359" evidence="2">
    <location>
        <begin position="28"/>
        <end position="481"/>
    </location>
</feature>
<dbReference type="InterPro" id="IPR018392">
    <property type="entry name" value="LysM"/>
</dbReference>
<dbReference type="Proteomes" id="UP000255297">
    <property type="component" value="Unassembled WGS sequence"/>
</dbReference>
<dbReference type="GO" id="GO:0000270">
    <property type="term" value="P:peptidoglycan metabolic process"/>
    <property type="evidence" value="ECO:0007669"/>
    <property type="project" value="InterPro"/>
</dbReference>
<feature type="signal peptide" evidence="2">
    <location>
        <begin position="1"/>
        <end position="27"/>
    </location>
</feature>
<dbReference type="CDD" id="cd00118">
    <property type="entry name" value="LysM"/>
    <property type="match status" value="3"/>
</dbReference>
<dbReference type="GO" id="GO:0008933">
    <property type="term" value="F:peptidoglycan lytic transglycosylase activity"/>
    <property type="evidence" value="ECO:0007669"/>
    <property type="project" value="InterPro"/>
</dbReference>
<organism evidence="4 5">
    <name type="scientific">Legionella wadsworthii</name>
    <dbReference type="NCBI Taxonomy" id="28088"/>
    <lineage>
        <taxon>Bacteria</taxon>
        <taxon>Pseudomonadati</taxon>
        <taxon>Pseudomonadota</taxon>
        <taxon>Gammaproteobacteria</taxon>
        <taxon>Legionellales</taxon>
        <taxon>Legionellaceae</taxon>
        <taxon>Legionella</taxon>
    </lineage>
</organism>